<dbReference type="Proteomes" id="UP001151760">
    <property type="component" value="Unassembled WGS sequence"/>
</dbReference>
<evidence type="ECO:0000313" key="3">
    <source>
        <dbReference type="Proteomes" id="UP001151760"/>
    </source>
</evidence>
<name>A0ABQ4WFQ4_9ASTR</name>
<comment type="caution">
    <text evidence="2">The sequence shown here is derived from an EMBL/GenBank/DDBJ whole genome shotgun (WGS) entry which is preliminary data.</text>
</comment>
<reference evidence="2" key="2">
    <citation type="submission" date="2022-01" db="EMBL/GenBank/DDBJ databases">
        <authorList>
            <person name="Yamashiro T."/>
            <person name="Shiraishi A."/>
            <person name="Satake H."/>
            <person name="Nakayama K."/>
        </authorList>
    </citation>
    <scope>NUCLEOTIDE SEQUENCE</scope>
</reference>
<feature type="region of interest" description="Disordered" evidence="1">
    <location>
        <begin position="65"/>
        <end position="84"/>
    </location>
</feature>
<sequence>MVAKVPQNLKYKGGQLIVAPLLELASIFDKLKYEENLIDSIYDTEKMKSLSTTTPLSTALFSTSIVQDFQDSPDDEEDTRSSQD</sequence>
<evidence type="ECO:0000313" key="2">
    <source>
        <dbReference type="EMBL" id="GJS51680.1"/>
    </source>
</evidence>
<keyword evidence="3" id="KW-1185">Reference proteome</keyword>
<accession>A0ABQ4WFQ4</accession>
<dbReference type="EMBL" id="BQNB010008602">
    <property type="protein sequence ID" value="GJS51680.1"/>
    <property type="molecule type" value="Genomic_DNA"/>
</dbReference>
<organism evidence="2 3">
    <name type="scientific">Tanacetum coccineum</name>
    <dbReference type="NCBI Taxonomy" id="301880"/>
    <lineage>
        <taxon>Eukaryota</taxon>
        <taxon>Viridiplantae</taxon>
        <taxon>Streptophyta</taxon>
        <taxon>Embryophyta</taxon>
        <taxon>Tracheophyta</taxon>
        <taxon>Spermatophyta</taxon>
        <taxon>Magnoliopsida</taxon>
        <taxon>eudicotyledons</taxon>
        <taxon>Gunneridae</taxon>
        <taxon>Pentapetalae</taxon>
        <taxon>asterids</taxon>
        <taxon>campanulids</taxon>
        <taxon>Asterales</taxon>
        <taxon>Asteraceae</taxon>
        <taxon>Asteroideae</taxon>
        <taxon>Anthemideae</taxon>
        <taxon>Anthemidinae</taxon>
        <taxon>Tanacetum</taxon>
    </lineage>
</organism>
<gene>
    <name evidence="2" type="ORF">Tco_0625042</name>
</gene>
<proteinExistence type="predicted"/>
<evidence type="ECO:0000256" key="1">
    <source>
        <dbReference type="SAM" id="MobiDB-lite"/>
    </source>
</evidence>
<protein>
    <submittedName>
        <fullName evidence="2">Uncharacterized protein</fullName>
    </submittedName>
</protein>
<reference evidence="2" key="1">
    <citation type="journal article" date="2022" name="Int. J. Mol. Sci.">
        <title>Draft Genome of Tanacetum Coccineum: Genomic Comparison of Closely Related Tanacetum-Family Plants.</title>
        <authorList>
            <person name="Yamashiro T."/>
            <person name="Shiraishi A."/>
            <person name="Nakayama K."/>
            <person name="Satake H."/>
        </authorList>
    </citation>
    <scope>NUCLEOTIDE SEQUENCE</scope>
</reference>